<evidence type="ECO:0008006" key="3">
    <source>
        <dbReference type="Google" id="ProtNLM"/>
    </source>
</evidence>
<protein>
    <recommendedName>
        <fullName evidence="3">Winged helix DNA-binding domain-containing protein</fullName>
    </recommendedName>
</protein>
<name>A0A2U1ZZW0_9MICO</name>
<comment type="caution">
    <text evidence="1">The sequence shown here is derived from an EMBL/GenBank/DDBJ whole genome shotgun (WGS) entry which is preliminary data.</text>
</comment>
<keyword evidence="2" id="KW-1185">Reference proteome</keyword>
<dbReference type="AlphaFoldDB" id="A0A2U1ZZW0"/>
<dbReference type="EMBL" id="PYHR01000002">
    <property type="protein sequence ID" value="PWD52515.1"/>
    <property type="molecule type" value="Genomic_DNA"/>
</dbReference>
<dbReference type="InterPro" id="IPR009351">
    <property type="entry name" value="AlkZ-like"/>
</dbReference>
<sequence length="377" mass="40741">MPLLDDETLTAATAQRQHLAARTTGDVETIATHLLGLQAQEPYEAFVGLWSRLGGFATADLTAAMDERRVARTHTMRRTVHLHTRADALALRAIHDEMLRRRTADIVRQVRGADGVTIPVDLDVLERLARPPLDAAPRQLADLGREIAEPFAPAPPRSLGDAAIGVVPLVQVPPRGTWGRRGPAAYTTYGAWWGEEPLALGETDALAERSGVVLRYLAAYGPAATADVRAWSGASGFPEAVAALGDRVQRYRDERGRVLLDVGGREVLDPSLPNRAADLPVRFLPAFDNAVLGYHDRSRVIDDEHKPLSVGGARYVLVAGRATATWTAPLGGLTEDPVTVEVTPLRRLTRGERAAVREEGHALATFLGGRAGRVTFD</sequence>
<dbReference type="Proteomes" id="UP000245166">
    <property type="component" value="Unassembled WGS sequence"/>
</dbReference>
<gene>
    <name evidence="1" type="ORF">C8046_11120</name>
</gene>
<accession>A0A2U1ZZW0</accession>
<dbReference type="PANTHER" id="PTHR38479">
    <property type="entry name" value="LMO0824 PROTEIN"/>
    <property type="match status" value="1"/>
</dbReference>
<organism evidence="1 2">
    <name type="scientific">Serinibacter arcticus</name>
    <dbReference type="NCBI Taxonomy" id="1655435"/>
    <lineage>
        <taxon>Bacteria</taxon>
        <taxon>Bacillati</taxon>
        <taxon>Actinomycetota</taxon>
        <taxon>Actinomycetes</taxon>
        <taxon>Micrococcales</taxon>
        <taxon>Beutenbergiaceae</taxon>
        <taxon>Serinibacter</taxon>
    </lineage>
</organism>
<reference evidence="1 2" key="1">
    <citation type="submission" date="2018-03" db="EMBL/GenBank/DDBJ databases">
        <title>Genome assembly of novel Miniimonas species PCH200.</title>
        <authorList>
            <person name="Thakur V."/>
            <person name="Kumar V."/>
            <person name="Singh D."/>
        </authorList>
    </citation>
    <scope>NUCLEOTIDE SEQUENCE [LARGE SCALE GENOMIC DNA]</scope>
    <source>
        <strain evidence="1 2">PCH200</strain>
    </source>
</reference>
<dbReference type="Pfam" id="PF06224">
    <property type="entry name" value="AlkZ-like"/>
    <property type="match status" value="1"/>
</dbReference>
<evidence type="ECO:0000313" key="1">
    <source>
        <dbReference type="EMBL" id="PWD52515.1"/>
    </source>
</evidence>
<evidence type="ECO:0000313" key="2">
    <source>
        <dbReference type="Proteomes" id="UP000245166"/>
    </source>
</evidence>
<dbReference type="PANTHER" id="PTHR38479:SF2">
    <property type="entry name" value="WINGED HELIX DNA-BINDING DOMAIN-CONTAINING PROTEIN"/>
    <property type="match status" value="1"/>
</dbReference>
<proteinExistence type="predicted"/>
<dbReference type="OrthoDB" id="9148135at2"/>